<sequence>MSVVDFTPSTSGYSTPRVGSTASNLEFRSSREPSPAFAHFETPEIPKNGEKWYTYICFQIPLDECGYPSIKDWNNYQKVSATVVNTADPLEMASRVYEYGSFVIQNTSGRQDMISALTSRLPAAARKFWKEYSEEMKRRLNLRVLLLDGLWYEDDGKFTVQVSGIAAE</sequence>
<dbReference type="AlphaFoldDB" id="A0A3N4IQM1"/>
<organism evidence="2 3">
    <name type="scientific">Ascobolus immersus RN42</name>
    <dbReference type="NCBI Taxonomy" id="1160509"/>
    <lineage>
        <taxon>Eukaryota</taxon>
        <taxon>Fungi</taxon>
        <taxon>Dikarya</taxon>
        <taxon>Ascomycota</taxon>
        <taxon>Pezizomycotina</taxon>
        <taxon>Pezizomycetes</taxon>
        <taxon>Pezizales</taxon>
        <taxon>Ascobolaceae</taxon>
        <taxon>Ascobolus</taxon>
    </lineage>
</organism>
<evidence type="ECO:0000313" key="3">
    <source>
        <dbReference type="Proteomes" id="UP000275078"/>
    </source>
</evidence>
<name>A0A3N4IQM1_ASCIM</name>
<gene>
    <name evidence="2" type="ORF">BJ508DRAFT_301883</name>
</gene>
<feature type="region of interest" description="Disordered" evidence="1">
    <location>
        <begin position="1"/>
        <end position="29"/>
    </location>
</feature>
<protein>
    <submittedName>
        <fullName evidence="2">Uncharacterized protein</fullName>
    </submittedName>
</protein>
<reference evidence="2 3" key="1">
    <citation type="journal article" date="2018" name="Nat. Ecol. Evol.">
        <title>Pezizomycetes genomes reveal the molecular basis of ectomycorrhizal truffle lifestyle.</title>
        <authorList>
            <person name="Murat C."/>
            <person name="Payen T."/>
            <person name="Noel B."/>
            <person name="Kuo A."/>
            <person name="Morin E."/>
            <person name="Chen J."/>
            <person name="Kohler A."/>
            <person name="Krizsan K."/>
            <person name="Balestrini R."/>
            <person name="Da Silva C."/>
            <person name="Montanini B."/>
            <person name="Hainaut M."/>
            <person name="Levati E."/>
            <person name="Barry K.W."/>
            <person name="Belfiori B."/>
            <person name="Cichocki N."/>
            <person name="Clum A."/>
            <person name="Dockter R.B."/>
            <person name="Fauchery L."/>
            <person name="Guy J."/>
            <person name="Iotti M."/>
            <person name="Le Tacon F."/>
            <person name="Lindquist E.A."/>
            <person name="Lipzen A."/>
            <person name="Malagnac F."/>
            <person name="Mello A."/>
            <person name="Molinier V."/>
            <person name="Miyauchi S."/>
            <person name="Poulain J."/>
            <person name="Riccioni C."/>
            <person name="Rubini A."/>
            <person name="Sitrit Y."/>
            <person name="Splivallo R."/>
            <person name="Traeger S."/>
            <person name="Wang M."/>
            <person name="Zifcakova L."/>
            <person name="Wipf D."/>
            <person name="Zambonelli A."/>
            <person name="Paolocci F."/>
            <person name="Nowrousian M."/>
            <person name="Ottonello S."/>
            <person name="Baldrian P."/>
            <person name="Spatafora J.W."/>
            <person name="Henrissat B."/>
            <person name="Nagy L.G."/>
            <person name="Aury J.M."/>
            <person name="Wincker P."/>
            <person name="Grigoriev I.V."/>
            <person name="Bonfante P."/>
            <person name="Martin F.M."/>
        </authorList>
    </citation>
    <scope>NUCLEOTIDE SEQUENCE [LARGE SCALE GENOMIC DNA]</scope>
    <source>
        <strain evidence="2 3">RN42</strain>
    </source>
</reference>
<evidence type="ECO:0000313" key="2">
    <source>
        <dbReference type="EMBL" id="RPA86520.1"/>
    </source>
</evidence>
<evidence type="ECO:0000256" key="1">
    <source>
        <dbReference type="SAM" id="MobiDB-lite"/>
    </source>
</evidence>
<dbReference type="Proteomes" id="UP000275078">
    <property type="component" value="Unassembled WGS sequence"/>
</dbReference>
<proteinExistence type="predicted"/>
<feature type="compositionally biased region" description="Polar residues" evidence="1">
    <location>
        <begin position="7"/>
        <end position="27"/>
    </location>
</feature>
<keyword evidence="3" id="KW-1185">Reference proteome</keyword>
<accession>A0A3N4IQM1</accession>
<dbReference type="EMBL" id="ML119649">
    <property type="protein sequence ID" value="RPA86520.1"/>
    <property type="molecule type" value="Genomic_DNA"/>
</dbReference>